<accession>A0A7W7HXY2</accession>
<proteinExistence type="predicted"/>
<reference evidence="1 2" key="1">
    <citation type="submission" date="2020-08" db="EMBL/GenBank/DDBJ databases">
        <title>Sequencing the genomes of 1000 actinobacteria strains.</title>
        <authorList>
            <person name="Klenk H.-P."/>
        </authorList>
    </citation>
    <scope>NUCLEOTIDE SEQUENCE [LARGE SCALE GENOMIC DNA]</scope>
    <source>
        <strain evidence="1 2">DSM 43149</strain>
    </source>
</reference>
<evidence type="ECO:0000313" key="1">
    <source>
        <dbReference type="EMBL" id="MBB4762820.1"/>
    </source>
</evidence>
<sequence>MRDLLKPLAGDPNVYWHTIVMLAEQDLGVLDEVHRAECDRPPGSCRTCAELDRAWVMYDAHDLIQPSGCGCPDCIEIPYRSPAVGVRQQ</sequence>
<dbReference type="Proteomes" id="UP000578112">
    <property type="component" value="Unassembled WGS sequence"/>
</dbReference>
<dbReference type="AlphaFoldDB" id="A0A7W7HXY2"/>
<evidence type="ECO:0000313" key="2">
    <source>
        <dbReference type="Proteomes" id="UP000578112"/>
    </source>
</evidence>
<name>A0A7W7HXY2_9ACTN</name>
<gene>
    <name evidence="1" type="ORF">BJ971_003376</name>
</gene>
<dbReference type="EMBL" id="JACHNH010000001">
    <property type="protein sequence ID" value="MBB4762820.1"/>
    <property type="molecule type" value="Genomic_DNA"/>
</dbReference>
<dbReference type="RefSeq" id="WP_184994214.1">
    <property type="nucleotide sequence ID" value="NZ_BOMK01000006.1"/>
</dbReference>
<organism evidence="1 2">
    <name type="scientific">Actinoplanes digitatis</name>
    <dbReference type="NCBI Taxonomy" id="1868"/>
    <lineage>
        <taxon>Bacteria</taxon>
        <taxon>Bacillati</taxon>
        <taxon>Actinomycetota</taxon>
        <taxon>Actinomycetes</taxon>
        <taxon>Micromonosporales</taxon>
        <taxon>Micromonosporaceae</taxon>
        <taxon>Actinoplanes</taxon>
    </lineage>
</organism>
<protein>
    <submittedName>
        <fullName evidence="1">Uncharacterized protein</fullName>
    </submittedName>
</protein>
<keyword evidence="2" id="KW-1185">Reference proteome</keyword>
<comment type="caution">
    <text evidence="1">The sequence shown here is derived from an EMBL/GenBank/DDBJ whole genome shotgun (WGS) entry which is preliminary data.</text>
</comment>